<evidence type="ECO:0000256" key="1">
    <source>
        <dbReference type="ARBA" id="ARBA00022734"/>
    </source>
</evidence>
<dbReference type="PANTHER" id="PTHR22803">
    <property type="entry name" value="MANNOSE, PHOSPHOLIPASE, LECTIN RECEPTOR RELATED"/>
    <property type="match status" value="1"/>
</dbReference>
<dbReference type="PROSITE" id="PS00615">
    <property type="entry name" value="C_TYPE_LECTIN_1"/>
    <property type="match status" value="1"/>
</dbReference>
<dbReference type="InterPro" id="IPR016186">
    <property type="entry name" value="C-type_lectin-like/link_sf"/>
</dbReference>
<dbReference type="InterPro" id="IPR033989">
    <property type="entry name" value="CD209-like_CTLD"/>
</dbReference>
<evidence type="ECO:0000313" key="5">
    <source>
        <dbReference type="Proteomes" id="UP000515150"/>
    </source>
</evidence>
<dbReference type="RefSeq" id="XP_029019541.1">
    <property type="nucleotide sequence ID" value="XM_029163708.3"/>
</dbReference>
<organism evidence="5 6">
    <name type="scientific">Betta splendens</name>
    <name type="common">Siamese fighting fish</name>
    <dbReference type="NCBI Taxonomy" id="158456"/>
    <lineage>
        <taxon>Eukaryota</taxon>
        <taxon>Metazoa</taxon>
        <taxon>Chordata</taxon>
        <taxon>Craniata</taxon>
        <taxon>Vertebrata</taxon>
        <taxon>Euteleostomi</taxon>
        <taxon>Actinopterygii</taxon>
        <taxon>Neopterygii</taxon>
        <taxon>Teleostei</taxon>
        <taxon>Neoteleostei</taxon>
        <taxon>Acanthomorphata</taxon>
        <taxon>Anabantaria</taxon>
        <taxon>Anabantiformes</taxon>
        <taxon>Anabantoidei</taxon>
        <taxon>Osphronemidae</taxon>
        <taxon>Betta</taxon>
    </lineage>
</organism>
<dbReference type="InterPro" id="IPR050111">
    <property type="entry name" value="C-type_lectin/snaclec_domain"/>
</dbReference>
<evidence type="ECO:0000256" key="2">
    <source>
        <dbReference type="ARBA" id="ARBA00023157"/>
    </source>
</evidence>
<dbReference type="FunCoup" id="A0A6P7NI67">
    <property type="interactions" value="1"/>
</dbReference>
<sequence length="232" mass="26798">MDPQYHQFGLSDNSFAREEPKIMTLSGMKRMVGCVLYSILVLLLLIVLMVIGIKFSQLNHEISDVKLRVDIIGHGRKMTPTTTVEEVHLEQLLPVRGTCRAGWVSFQSSCYMWSNTSLSWSNAEAQCRKLSGHLVVLNNVEELDYLSKVIELNQNYWIGLVEREYEGHWSWVDGTDVKSTTMFWDLGQPDDWDFRVNGEDCGQLHPSGRRTRRLWNDADCQLGYKYICESRQ</sequence>
<dbReference type="InterPro" id="IPR018378">
    <property type="entry name" value="C-type_lectin_CS"/>
</dbReference>
<reference evidence="6" key="1">
    <citation type="submission" date="2025-08" db="UniProtKB">
        <authorList>
            <consortium name="RefSeq"/>
        </authorList>
    </citation>
    <scope>IDENTIFICATION</scope>
</reference>
<gene>
    <name evidence="6" type="primary">asgrl1</name>
</gene>
<dbReference type="InterPro" id="IPR001304">
    <property type="entry name" value="C-type_lectin-like"/>
</dbReference>
<dbReference type="Gene3D" id="3.10.100.10">
    <property type="entry name" value="Mannose-Binding Protein A, subunit A"/>
    <property type="match status" value="1"/>
</dbReference>
<keyword evidence="3" id="KW-1133">Transmembrane helix</keyword>
<dbReference type="CTD" id="100000463"/>
<keyword evidence="3" id="KW-0812">Transmembrane</keyword>
<dbReference type="SMART" id="SM00034">
    <property type="entry name" value="CLECT"/>
    <property type="match status" value="1"/>
</dbReference>
<dbReference type="AlphaFoldDB" id="A0A6P7NI67"/>
<feature type="domain" description="C-type lectin" evidence="4">
    <location>
        <begin position="106"/>
        <end position="229"/>
    </location>
</feature>
<keyword evidence="1" id="KW-0430">Lectin</keyword>
<proteinExistence type="predicted"/>
<keyword evidence="2" id="KW-1015">Disulfide bond</keyword>
<dbReference type="Proteomes" id="UP000515150">
    <property type="component" value="Chromosome 9"/>
</dbReference>
<dbReference type="PROSITE" id="PS50041">
    <property type="entry name" value="C_TYPE_LECTIN_2"/>
    <property type="match status" value="1"/>
</dbReference>
<protein>
    <submittedName>
        <fullName evidence="6">Asialoglycoprotein receptor-like 1</fullName>
    </submittedName>
</protein>
<name>A0A6P7NI67_BETSP</name>
<dbReference type="SUPFAM" id="SSF56436">
    <property type="entry name" value="C-type lectin-like"/>
    <property type="match status" value="1"/>
</dbReference>
<evidence type="ECO:0000313" key="6">
    <source>
        <dbReference type="RefSeq" id="XP_029019541.1"/>
    </source>
</evidence>
<evidence type="ECO:0000259" key="4">
    <source>
        <dbReference type="PROSITE" id="PS50041"/>
    </source>
</evidence>
<dbReference type="GeneID" id="114862938"/>
<dbReference type="InterPro" id="IPR016187">
    <property type="entry name" value="CTDL_fold"/>
</dbReference>
<dbReference type="CDD" id="cd03590">
    <property type="entry name" value="CLECT_DC-SIGN_like"/>
    <property type="match status" value="1"/>
</dbReference>
<keyword evidence="3" id="KW-0472">Membrane</keyword>
<keyword evidence="5" id="KW-1185">Reference proteome</keyword>
<dbReference type="Pfam" id="PF00059">
    <property type="entry name" value="Lectin_C"/>
    <property type="match status" value="1"/>
</dbReference>
<dbReference type="InParanoid" id="A0A6P7NI67"/>
<dbReference type="OrthoDB" id="8935730at2759"/>
<feature type="transmembrane region" description="Helical" evidence="3">
    <location>
        <begin position="31"/>
        <end position="53"/>
    </location>
</feature>
<evidence type="ECO:0000256" key="3">
    <source>
        <dbReference type="SAM" id="Phobius"/>
    </source>
</evidence>
<dbReference type="KEGG" id="bspl:114862938"/>
<accession>A0A6P7NI67</accession>
<dbReference type="GO" id="GO:0030246">
    <property type="term" value="F:carbohydrate binding"/>
    <property type="evidence" value="ECO:0007669"/>
    <property type="project" value="UniProtKB-KW"/>
</dbReference>